<accession>A0A8X7C6W7</accession>
<keyword evidence="3" id="KW-1185">Reference proteome</keyword>
<dbReference type="GO" id="GO:0009953">
    <property type="term" value="P:dorsal/ventral pattern formation"/>
    <property type="evidence" value="ECO:0007669"/>
    <property type="project" value="TreeGrafter"/>
</dbReference>
<dbReference type="EMBL" id="BMAV01011828">
    <property type="protein sequence ID" value="GFY57960.1"/>
    <property type="molecule type" value="Genomic_DNA"/>
</dbReference>
<evidence type="ECO:0000259" key="1">
    <source>
        <dbReference type="Pfam" id="PF00093"/>
    </source>
</evidence>
<organism evidence="2 3">
    <name type="scientific">Trichonephila inaurata madagascariensis</name>
    <dbReference type="NCBI Taxonomy" id="2747483"/>
    <lineage>
        <taxon>Eukaryota</taxon>
        <taxon>Metazoa</taxon>
        <taxon>Ecdysozoa</taxon>
        <taxon>Arthropoda</taxon>
        <taxon>Chelicerata</taxon>
        <taxon>Arachnida</taxon>
        <taxon>Araneae</taxon>
        <taxon>Araneomorphae</taxon>
        <taxon>Entelegynae</taxon>
        <taxon>Araneoidea</taxon>
        <taxon>Nephilidae</taxon>
        <taxon>Trichonephila</taxon>
        <taxon>Trichonephila inaurata</taxon>
    </lineage>
</organism>
<dbReference type="OrthoDB" id="9829321at2759"/>
<dbReference type="PANTHER" id="PTHR46526">
    <property type="entry name" value="CHORDIN"/>
    <property type="match status" value="1"/>
</dbReference>
<evidence type="ECO:0000313" key="3">
    <source>
        <dbReference type="Proteomes" id="UP000886998"/>
    </source>
</evidence>
<proteinExistence type="predicted"/>
<dbReference type="InterPro" id="IPR001007">
    <property type="entry name" value="VWF_dom"/>
</dbReference>
<comment type="caution">
    <text evidence="2">The sequence shown here is derived from an EMBL/GenBank/DDBJ whole genome shotgun (WGS) entry which is preliminary data.</text>
</comment>
<evidence type="ECO:0000313" key="2">
    <source>
        <dbReference type="EMBL" id="GFY57960.1"/>
    </source>
</evidence>
<dbReference type="AlphaFoldDB" id="A0A8X7C6W7"/>
<reference evidence="2" key="1">
    <citation type="submission" date="2020-08" db="EMBL/GenBank/DDBJ databases">
        <title>Multicomponent nature underlies the extraordinary mechanical properties of spider dragline silk.</title>
        <authorList>
            <person name="Kono N."/>
            <person name="Nakamura H."/>
            <person name="Mori M."/>
            <person name="Yoshida Y."/>
            <person name="Ohtoshi R."/>
            <person name="Malay A.D."/>
            <person name="Moran D.A.P."/>
            <person name="Tomita M."/>
            <person name="Numata K."/>
            <person name="Arakawa K."/>
        </authorList>
    </citation>
    <scope>NUCLEOTIDE SEQUENCE</scope>
</reference>
<sequence length="186" mass="21744">MCYHEEDNVEDDVENDCVDVIHNDVDESAKIFCDEEILIIHSSNDCQFGNHTYELEERWRPDLGPPFGMLYCMRCECIPVQRKRRILSRVRCKNIKNDCPKPGCEDPVLLPQRCCKTCPGEDYADLEEDIATRKLESEDEEKILKEFTVLLTEFPDQSPYASATKRVIFWRNMKSHLLLITPKALR</sequence>
<protein>
    <submittedName>
        <fullName evidence="2">Dorsal-ventral patterning protein Sog</fullName>
    </submittedName>
</protein>
<dbReference type="SUPFAM" id="SSF57603">
    <property type="entry name" value="FnI-like domain"/>
    <property type="match status" value="1"/>
</dbReference>
<feature type="domain" description="VWFC" evidence="1">
    <location>
        <begin position="46"/>
        <end position="118"/>
    </location>
</feature>
<dbReference type="GO" id="GO:0036122">
    <property type="term" value="F:BMP binding"/>
    <property type="evidence" value="ECO:0007669"/>
    <property type="project" value="TreeGrafter"/>
</dbReference>
<gene>
    <name evidence="2" type="primary">sog</name>
    <name evidence="2" type="ORF">TNIN_334241</name>
</gene>
<dbReference type="InterPro" id="IPR052278">
    <property type="entry name" value="Chordin-like_regulators"/>
</dbReference>
<dbReference type="GO" id="GO:0030514">
    <property type="term" value="P:negative regulation of BMP signaling pathway"/>
    <property type="evidence" value="ECO:0007669"/>
    <property type="project" value="TreeGrafter"/>
</dbReference>
<name>A0A8X7C6W7_9ARAC</name>
<dbReference type="Proteomes" id="UP000886998">
    <property type="component" value="Unassembled WGS sequence"/>
</dbReference>
<dbReference type="PANTHER" id="PTHR46526:SF1">
    <property type="entry name" value="CHORDIN"/>
    <property type="match status" value="1"/>
</dbReference>
<dbReference type="Pfam" id="PF00093">
    <property type="entry name" value="VWC"/>
    <property type="match status" value="1"/>
</dbReference>
<dbReference type="GO" id="GO:0005615">
    <property type="term" value="C:extracellular space"/>
    <property type="evidence" value="ECO:0007669"/>
    <property type="project" value="TreeGrafter"/>
</dbReference>